<dbReference type="STRING" id="544711.F0U5H1"/>
<dbReference type="Proteomes" id="UP000008142">
    <property type="component" value="Unassembled WGS sequence"/>
</dbReference>
<dbReference type="EMBL" id="DS990636">
    <property type="protein sequence ID" value="EGC41319.1"/>
    <property type="molecule type" value="Genomic_DNA"/>
</dbReference>
<dbReference type="HOGENOM" id="CLU_183167_0_0_1"/>
<evidence type="ECO:0000259" key="1">
    <source>
        <dbReference type="SMART" id="SM00831"/>
    </source>
</evidence>
<proteinExistence type="predicted"/>
<feature type="domain" description="Cation-transporting P-type ATPase N-terminal" evidence="1">
    <location>
        <begin position="15"/>
        <end position="84"/>
    </location>
</feature>
<protein>
    <recommendedName>
        <fullName evidence="1">Cation-transporting P-type ATPase N-terminal domain-containing protein</fullName>
    </recommendedName>
</protein>
<dbReference type="InterPro" id="IPR023298">
    <property type="entry name" value="ATPase_P-typ_TM_dom_sf"/>
</dbReference>
<dbReference type="Pfam" id="PF00690">
    <property type="entry name" value="Cation_ATPase_N"/>
    <property type="match status" value="1"/>
</dbReference>
<gene>
    <name evidence="2" type="ORF">HCEG_00681</name>
</gene>
<reference evidence="3" key="1">
    <citation type="submission" date="2008-07" db="EMBL/GenBank/DDBJ databases">
        <title>Annotation of Ajellomyces capsulatus strain H88.</title>
        <authorList>
            <person name="Champion M."/>
            <person name="Cuomo C."/>
            <person name="Ma L.-J."/>
            <person name="Henn M.R."/>
            <person name="Sil A."/>
            <person name="Goldman B."/>
            <person name="Young S.K."/>
            <person name="Kodira C.D."/>
            <person name="Zeng Q."/>
            <person name="Koehrsen M."/>
            <person name="Alvarado L."/>
            <person name="Berlin A."/>
            <person name="Borenstein D."/>
            <person name="Chen Z."/>
            <person name="Engels R."/>
            <person name="Freedman E."/>
            <person name="Gellesch M."/>
            <person name="Goldberg J."/>
            <person name="Griggs A."/>
            <person name="Gujja S."/>
            <person name="Heiman D."/>
            <person name="Hepburn T."/>
            <person name="Howarth C."/>
            <person name="Jen D."/>
            <person name="Larson L."/>
            <person name="Lewis B."/>
            <person name="Mehta T."/>
            <person name="Park D."/>
            <person name="Pearson M."/>
            <person name="Roberts A."/>
            <person name="Saif S."/>
            <person name="Shea T."/>
            <person name="Shenoy N."/>
            <person name="Sisk P."/>
            <person name="Stolte C."/>
            <person name="Sykes S."/>
            <person name="Walk T."/>
            <person name="White J."/>
            <person name="Yandava C."/>
            <person name="Klein B."/>
            <person name="McEwen J.G."/>
            <person name="Puccia R."/>
            <person name="Goldman G.H."/>
            <person name="Felipe M.S."/>
            <person name="Nino-Vega G."/>
            <person name="San-Blas G."/>
            <person name="Taylor J."/>
            <person name="Mendoza L."/>
            <person name="Galagan J."/>
            <person name="Nusbaum C."/>
            <person name="Birren B."/>
        </authorList>
    </citation>
    <scope>NUCLEOTIDE SEQUENCE [LARGE SCALE GENOMIC DNA]</scope>
    <source>
        <strain evidence="3">H88</strain>
    </source>
</reference>
<evidence type="ECO:0000313" key="2">
    <source>
        <dbReference type="EMBL" id="EGC41319.1"/>
    </source>
</evidence>
<organism evidence="3">
    <name type="scientific">Ajellomyces capsulatus (strain H88)</name>
    <name type="common">Darling's disease fungus</name>
    <name type="synonym">Histoplasma capsulatum</name>
    <dbReference type="NCBI Taxonomy" id="544711"/>
    <lineage>
        <taxon>Eukaryota</taxon>
        <taxon>Fungi</taxon>
        <taxon>Dikarya</taxon>
        <taxon>Ascomycota</taxon>
        <taxon>Pezizomycotina</taxon>
        <taxon>Eurotiomycetes</taxon>
        <taxon>Eurotiomycetidae</taxon>
        <taxon>Onygenales</taxon>
        <taxon>Ajellomycetaceae</taxon>
        <taxon>Histoplasma</taxon>
    </lineage>
</organism>
<sequence length="92" mass="10238">MGDDKDNGKQGYEKHPFLLSVDEVGQILKTNTETGLPDVDVVKRQEEYGPNRLHGDGGPRWYALLGKQISNAMILIGVWRATENVVRQSTGE</sequence>
<dbReference type="AlphaFoldDB" id="F0U5H1"/>
<dbReference type="SMART" id="SM00831">
    <property type="entry name" value="Cation_ATPase_N"/>
    <property type="match status" value="1"/>
</dbReference>
<dbReference type="SUPFAM" id="SSF81665">
    <property type="entry name" value="Calcium ATPase, transmembrane domain M"/>
    <property type="match status" value="1"/>
</dbReference>
<name>F0U5H1_AJEC8</name>
<dbReference type="InterPro" id="IPR004014">
    <property type="entry name" value="ATPase_P-typ_cation-transptr_N"/>
</dbReference>
<accession>F0U5H1</accession>
<dbReference type="OrthoDB" id="3352408at2759"/>
<evidence type="ECO:0000313" key="3">
    <source>
        <dbReference type="Proteomes" id="UP000008142"/>
    </source>
</evidence>
<dbReference type="VEuPathDB" id="FungiDB:I7I53_07844"/>